<dbReference type="AlphaFoldDB" id="A0AAV2R243"/>
<name>A0AAV2R243_MEGNR</name>
<gene>
    <name evidence="1" type="ORF">MNOR_LOCUS19103</name>
</gene>
<dbReference type="EMBL" id="CAXKWB010014002">
    <property type="protein sequence ID" value="CAL4109405.1"/>
    <property type="molecule type" value="Genomic_DNA"/>
</dbReference>
<dbReference type="Proteomes" id="UP001497623">
    <property type="component" value="Unassembled WGS sequence"/>
</dbReference>
<reference evidence="1 2" key="1">
    <citation type="submission" date="2024-05" db="EMBL/GenBank/DDBJ databases">
        <authorList>
            <person name="Wallberg A."/>
        </authorList>
    </citation>
    <scope>NUCLEOTIDE SEQUENCE [LARGE SCALE GENOMIC DNA]</scope>
</reference>
<evidence type="ECO:0000313" key="1">
    <source>
        <dbReference type="EMBL" id="CAL4109405.1"/>
    </source>
</evidence>
<accession>A0AAV2R243</accession>
<sequence length="107" mass="12076">MFLTSISANAPISPNLGKNKNKSIGSFLLNGFLKTMQQTPSKSIGNPRSSKIKKGNIEKKVIDIIDHKCRPPLYWFQGGGLGWSGMVLEILKLNKKNWPYELIQRIY</sequence>
<comment type="caution">
    <text evidence="1">The sequence shown here is derived from an EMBL/GenBank/DDBJ whole genome shotgun (WGS) entry which is preliminary data.</text>
</comment>
<protein>
    <submittedName>
        <fullName evidence="1">Uncharacterized protein</fullName>
    </submittedName>
</protein>
<keyword evidence="2" id="KW-1185">Reference proteome</keyword>
<proteinExistence type="predicted"/>
<organism evidence="1 2">
    <name type="scientific">Meganyctiphanes norvegica</name>
    <name type="common">Northern krill</name>
    <name type="synonym">Thysanopoda norvegica</name>
    <dbReference type="NCBI Taxonomy" id="48144"/>
    <lineage>
        <taxon>Eukaryota</taxon>
        <taxon>Metazoa</taxon>
        <taxon>Ecdysozoa</taxon>
        <taxon>Arthropoda</taxon>
        <taxon>Crustacea</taxon>
        <taxon>Multicrustacea</taxon>
        <taxon>Malacostraca</taxon>
        <taxon>Eumalacostraca</taxon>
        <taxon>Eucarida</taxon>
        <taxon>Euphausiacea</taxon>
        <taxon>Euphausiidae</taxon>
        <taxon>Meganyctiphanes</taxon>
    </lineage>
</organism>
<evidence type="ECO:0000313" key="2">
    <source>
        <dbReference type="Proteomes" id="UP001497623"/>
    </source>
</evidence>